<comment type="caution">
    <text evidence="2">The sequence shown here is derived from an EMBL/GenBank/DDBJ whole genome shotgun (WGS) entry which is preliminary data.</text>
</comment>
<organism evidence="2 3">
    <name type="scientific">Pseudoponticoccus marisrubri</name>
    <dbReference type="NCBI Taxonomy" id="1685382"/>
    <lineage>
        <taxon>Bacteria</taxon>
        <taxon>Pseudomonadati</taxon>
        <taxon>Pseudomonadota</taxon>
        <taxon>Alphaproteobacteria</taxon>
        <taxon>Rhodobacterales</taxon>
        <taxon>Roseobacteraceae</taxon>
        <taxon>Pseudoponticoccus</taxon>
    </lineage>
</organism>
<protein>
    <submittedName>
        <fullName evidence="2">Uncharacterized protein</fullName>
    </submittedName>
</protein>
<keyword evidence="3" id="KW-1185">Reference proteome</keyword>
<evidence type="ECO:0000256" key="1">
    <source>
        <dbReference type="SAM" id="MobiDB-lite"/>
    </source>
</evidence>
<evidence type="ECO:0000313" key="3">
    <source>
        <dbReference type="Proteomes" id="UP000054396"/>
    </source>
</evidence>
<accession>A0A0W7WP90</accession>
<dbReference type="RefSeq" id="WP_058860299.1">
    <property type="nucleotide sequence ID" value="NZ_LPXO01000001.1"/>
</dbReference>
<dbReference type="EMBL" id="LPXO01000001">
    <property type="protein sequence ID" value="KUF12353.1"/>
    <property type="molecule type" value="Genomic_DNA"/>
</dbReference>
<sequence>MPSLFNAPAYTAAPVPPAPDAARGWAPPVLDTRPETKPSPLFPAPAPTPPARSEPAARVAEALARMPADDPAPTDTARRADTGYAAANETTSEPSPARLLMTA</sequence>
<dbReference type="AlphaFoldDB" id="A0A0W7WP90"/>
<proteinExistence type="predicted"/>
<gene>
    <name evidence="2" type="ORF">AVJ23_01070</name>
</gene>
<feature type="compositionally biased region" description="Pro residues" evidence="1">
    <location>
        <begin position="40"/>
        <end position="52"/>
    </location>
</feature>
<evidence type="ECO:0000313" key="2">
    <source>
        <dbReference type="EMBL" id="KUF12353.1"/>
    </source>
</evidence>
<name>A0A0W7WP90_9RHOB</name>
<reference evidence="2 3" key="1">
    <citation type="submission" date="2015-12" db="EMBL/GenBank/DDBJ databases">
        <authorList>
            <person name="Shamseldin A."/>
            <person name="Moawad H."/>
            <person name="Abd El-Rahim W.M."/>
            <person name="Sadowsky M.J."/>
        </authorList>
    </citation>
    <scope>NUCLEOTIDE SEQUENCE [LARGE SCALE GENOMIC DNA]</scope>
    <source>
        <strain evidence="2 3">SJ5A-1</strain>
    </source>
</reference>
<dbReference type="Proteomes" id="UP000054396">
    <property type="component" value="Unassembled WGS sequence"/>
</dbReference>
<feature type="region of interest" description="Disordered" evidence="1">
    <location>
        <begin position="1"/>
        <end position="103"/>
    </location>
</feature>